<dbReference type="EC" id="1.5.1.50" evidence="7"/>
<dbReference type="STRING" id="1656094.BFC18_01545"/>
<evidence type="ECO:0000256" key="8">
    <source>
        <dbReference type="ARBA" id="ARBA00039631"/>
    </source>
</evidence>
<accession>A0A1E7ZGS3</accession>
<dbReference type="EC" id="1.5.1.3" evidence="1"/>
<keyword evidence="2" id="KW-0554">One-carbon metabolism</keyword>
<dbReference type="SUPFAM" id="SSF51735">
    <property type="entry name" value="NAD(P)-binding Rossmann-fold domains"/>
    <property type="match status" value="1"/>
</dbReference>
<keyword evidence="4" id="KW-0560">Oxidoreductase</keyword>
<dbReference type="Gene3D" id="3.40.50.720">
    <property type="entry name" value="NAD(P)-binding Rossmann-like Domain"/>
    <property type="match status" value="1"/>
</dbReference>
<dbReference type="GO" id="GO:0006730">
    <property type="term" value="P:one-carbon metabolic process"/>
    <property type="evidence" value="ECO:0007669"/>
    <property type="project" value="UniProtKB-KW"/>
</dbReference>
<dbReference type="Proteomes" id="UP000175691">
    <property type="component" value="Unassembled WGS sequence"/>
</dbReference>
<evidence type="ECO:0000256" key="10">
    <source>
        <dbReference type="ARBA" id="ARBA00048873"/>
    </source>
</evidence>
<comment type="similarity">
    <text evidence="6">Belongs to the short-chain dehydrogenases/reductases (SDR) family. FolM subfamily.</text>
</comment>
<comment type="catalytic activity">
    <reaction evidence="11">
        <text>7,8-dihydromonapterin + NADPH + H(+) = 5,6,7,8-tetrahydromonapterin + NADP(+)</text>
        <dbReference type="Rhea" id="RHEA:34847"/>
        <dbReference type="ChEBI" id="CHEBI:15378"/>
        <dbReference type="ChEBI" id="CHEBI:57783"/>
        <dbReference type="ChEBI" id="CHEBI:58349"/>
        <dbReference type="ChEBI" id="CHEBI:71175"/>
        <dbReference type="ChEBI" id="CHEBI:71177"/>
        <dbReference type="EC" id="1.5.1.50"/>
    </reaction>
</comment>
<evidence type="ECO:0000256" key="7">
    <source>
        <dbReference type="ARBA" id="ARBA00039145"/>
    </source>
</evidence>
<keyword evidence="13" id="KW-1185">Reference proteome</keyword>
<evidence type="ECO:0000313" key="12">
    <source>
        <dbReference type="EMBL" id="OFC72717.1"/>
    </source>
</evidence>
<keyword evidence="3" id="KW-0521">NADP</keyword>
<dbReference type="EMBL" id="MDHN01000002">
    <property type="protein sequence ID" value="OFC72717.1"/>
    <property type="molecule type" value="Genomic_DNA"/>
</dbReference>
<evidence type="ECO:0000256" key="4">
    <source>
        <dbReference type="ARBA" id="ARBA00023002"/>
    </source>
</evidence>
<dbReference type="RefSeq" id="WP_070123187.1">
    <property type="nucleotide sequence ID" value="NZ_MDHN01000002.1"/>
</dbReference>
<evidence type="ECO:0000256" key="2">
    <source>
        <dbReference type="ARBA" id="ARBA00022563"/>
    </source>
</evidence>
<evidence type="ECO:0000256" key="11">
    <source>
        <dbReference type="ARBA" id="ARBA00049376"/>
    </source>
</evidence>
<dbReference type="OrthoDB" id="9793499at2"/>
<gene>
    <name evidence="12" type="ORF">BFC18_01545</name>
</gene>
<evidence type="ECO:0000256" key="6">
    <source>
        <dbReference type="ARBA" id="ARBA00038212"/>
    </source>
</evidence>
<dbReference type="Pfam" id="PF00106">
    <property type="entry name" value="adh_short"/>
    <property type="match status" value="1"/>
</dbReference>
<evidence type="ECO:0000256" key="3">
    <source>
        <dbReference type="ARBA" id="ARBA00022857"/>
    </source>
</evidence>
<organism evidence="12 13">
    <name type="scientific">Alteromonas confluentis</name>
    <dbReference type="NCBI Taxonomy" id="1656094"/>
    <lineage>
        <taxon>Bacteria</taxon>
        <taxon>Pseudomonadati</taxon>
        <taxon>Pseudomonadota</taxon>
        <taxon>Gammaproteobacteria</taxon>
        <taxon>Alteromonadales</taxon>
        <taxon>Alteromonadaceae</taxon>
        <taxon>Alteromonas/Salinimonas group</taxon>
        <taxon>Alteromonas</taxon>
    </lineage>
</organism>
<dbReference type="NCBIfam" id="NF005066">
    <property type="entry name" value="PRK06483.1"/>
    <property type="match status" value="1"/>
</dbReference>
<reference evidence="12 13" key="1">
    <citation type="submission" date="2016-08" db="EMBL/GenBank/DDBJ databases">
        <authorList>
            <person name="Seilhamer J.J."/>
        </authorList>
    </citation>
    <scope>NUCLEOTIDE SEQUENCE [LARGE SCALE GENOMIC DNA]</scope>
    <source>
        <strain evidence="12 13">KCTC 42603</strain>
    </source>
</reference>
<comment type="catalytic activity">
    <reaction evidence="10">
        <text>(6S)-5,6,7,8-tetrahydrofolate + NADP(+) = 7,8-dihydrofolate + NADPH + H(+)</text>
        <dbReference type="Rhea" id="RHEA:15009"/>
        <dbReference type="ChEBI" id="CHEBI:15378"/>
        <dbReference type="ChEBI" id="CHEBI:57451"/>
        <dbReference type="ChEBI" id="CHEBI:57453"/>
        <dbReference type="ChEBI" id="CHEBI:57783"/>
        <dbReference type="ChEBI" id="CHEBI:58349"/>
        <dbReference type="EC" id="1.5.1.3"/>
    </reaction>
</comment>
<comment type="function">
    <text evidence="5">Catalyzes the reduction of dihydromonapterin to tetrahydromonapterin. Also has lower activity with dihydrofolate.</text>
</comment>
<comment type="caution">
    <text evidence="12">The sequence shown here is derived from an EMBL/GenBank/DDBJ whole genome shotgun (WGS) entry which is preliminary data.</text>
</comment>
<sequence length="237" mass="25545">MPNPVLITGASQRVGLALAENLLSNNYPVIVTYRTHKASIAQLEKAGAVAICADFSTDQGIAECIEAVKKHTTGLRAIIHNASEWNSEKNTSDYASLFDSMMQVHAKTPYLMNMGLKALLNTQQEAADIIHITDFVQSVGSEKHLAYAASKAALHNLTLSFAQMLAPHVKVNTIAPALLMFNDGDDAAYKEKALSKSLMQTEPGAVAAVDAVNYLLNSTYVTGETLQVNGGRHLKFN</sequence>
<proteinExistence type="inferred from homology"/>
<evidence type="ECO:0000256" key="5">
    <source>
        <dbReference type="ARBA" id="ARBA00037508"/>
    </source>
</evidence>
<dbReference type="PROSITE" id="PS00061">
    <property type="entry name" value="ADH_SHORT"/>
    <property type="match status" value="1"/>
</dbReference>
<dbReference type="PRINTS" id="PR00081">
    <property type="entry name" value="GDHRDH"/>
</dbReference>
<evidence type="ECO:0000313" key="13">
    <source>
        <dbReference type="Proteomes" id="UP000175691"/>
    </source>
</evidence>
<dbReference type="AlphaFoldDB" id="A0A1E7ZGS3"/>
<protein>
    <recommendedName>
        <fullName evidence="8">Dihydromonapterin reductase</fullName>
        <ecNumber evidence="1">1.5.1.3</ecNumber>
        <ecNumber evidence="7">1.5.1.50</ecNumber>
    </recommendedName>
    <alternativeName>
        <fullName evidence="9">Dihydrofolate reductase</fullName>
    </alternativeName>
</protein>
<name>A0A1E7ZGS3_9ALTE</name>
<dbReference type="InterPro" id="IPR020904">
    <property type="entry name" value="Sc_DH/Rdtase_CS"/>
</dbReference>
<dbReference type="GO" id="GO:0004146">
    <property type="term" value="F:dihydrofolate reductase activity"/>
    <property type="evidence" value="ECO:0007669"/>
    <property type="project" value="UniProtKB-EC"/>
</dbReference>
<dbReference type="InterPro" id="IPR036291">
    <property type="entry name" value="NAD(P)-bd_dom_sf"/>
</dbReference>
<dbReference type="PANTHER" id="PTHR43639">
    <property type="entry name" value="OXIDOREDUCTASE, SHORT-CHAIN DEHYDROGENASE/REDUCTASE FAMILY (AFU_ORTHOLOGUE AFUA_5G02870)"/>
    <property type="match status" value="1"/>
</dbReference>
<dbReference type="PANTHER" id="PTHR43639:SF6">
    <property type="entry name" value="DIHYDROMONAPTERIN REDUCTASE"/>
    <property type="match status" value="1"/>
</dbReference>
<evidence type="ECO:0000256" key="1">
    <source>
        <dbReference type="ARBA" id="ARBA00012856"/>
    </source>
</evidence>
<evidence type="ECO:0000256" key="9">
    <source>
        <dbReference type="ARBA" id="ARBA00042299"/>
    </source>
</evidence>
<dbReference type="InterPro" id="IPR002347">
    <property type="entry name" value="SDR_fam"/>
</dbReference>